<dbReference type="GO" id="GO:0045595">
    <property type="term" value="P:regulation of cell differentiation"/>
    <property type="evidence" value="ECO:0007669"/>
    <property type="project" value="UniProtKB-ARBA"/>
</dbReference>
<feature type="domain" description="C2H2-type" evidence="13">
    <location>
        <begin position="738"/>
        <end position="765"/>
    </location>
</feature>
<dbReference type="GO" id="GO:0005654">
    <property type="term" value="C:nucleoplasm"/>
    <property type="evidence" value="ECO:0007669"/>
    <property type="project" value="TreeGrafter"/>
</dbReference>
<feature type="domain" description="C2H2-type" evidence="13">
    <location>
        <begin position="924"/>
        <end position="951"/>
    </location>
</feature>
<dbReference type="FunFam" id="3.30.160.60:FF:002343">
    <property type="entry name" value="Zinc finger protein 33A"/>
    <property type="match status" value="4"/>
</dbReference>
<name>A0A8J6JP05_ELECQ</name>
<feature type="domain" description="C2H2-type" evidence="13">
    <location>
        <begin position="766"/>
        <end position="793"/>
    </location>
</feature>
<dbReference type="GO" id="GO:0000978">
    <property type="term" value="F:RNA polymerase II cis-regulatory region sequence-specific DNA binding"/>
    <property type="evidence" value="ECO:0007669"/>
    <property type="project" value="TreeGrafter"/>
</dbReference>
<dbReference type="InterPro" id="IPR013087">
    <property type="entry name" value="Znf_C2H2_type"/>
</dbReference>
<keyword evidence="8" id="KW-0805">Transcription regulation</keyword>
<dbReference type="PROSITE" id="PS00028">
    <property type="entry name" value="ZINC_FINGER_C2H2_1"/>
    <property type="match status" value="18"/>
</dbReference>
<evidence type="ECO:0000256" key="4">
    <source>
        <dbReference type="ARBA" id="ARBA00022723"/>
    </source>
</evidence>
<feature type="domain" description="C2H2-type" evidence="13">
    <location>
        <begin position="487"/>
        <end position="514"/>
    </location>
</feature>
<feature type="domain" description="C2H2-type" evidence="13">
    <location>
        <begin position="571"/>
        <end position="598"/>
    </location>
</feature>
<dbReference type="FunFam" id="3.30.160.60:FF:002716">
    <property type="entry name" value="Zinc finger protein 212"/>
    <property type="match status" value="3"/>
</dbReference>
<dbReference type="EMBL" id="WNTK01001635">
    <property type="protein sequence ID" value="KAG9467077.1"/>
    <property type="molecule type" value="Genomic_DNA"/>
</dbReference>
<feature type="domain" description="C2H2-type" evidence="13">
    <location>
        <begin position="868"/>
        <end position="895"/>
    </location>
</feature>
<feature type="domain" description="C2H2-type" evidence="13">
    <location>
        <begin position="431"/>
        <end position="458"/>
    </location>
</feature>
<feature type="domain" description="C2H2-type" evidence="13">
    <location>
        <begin position="710"/>
        <end position="737"/>
    </location>
</feature>
<sequence>MGQRRIFRSVYNLTRDIICLLIGEDYTVVRMTAGESVTSIGHPCASGKDTRTDGRISEPPGHSLMHDGTKTQEILDLTNDMMELLTGEVPIRCQDVAVFFSMEEWEYLEGHKEMYKDVMMADHRPLTLPDGFPGHVLHKKASCHLSDLENVEAYKEAMTERVLKLSLDIIYLLTREDFEVVKNPSDEVSGGRGRRACSLIYEGDKQKIVELTHKITELLTGEVPIRCQDVSVYFSMEEWDYLAGHTDLLNRCPSTSPNESRETNLSERDPSWLYSQNYPEECHFVPPDLQGEDIMDLKVEIVEREEEDEMYTQHDLQSLEEEFPTDISHADDHSKLSEGRLLLSSDCKIEDDQHFSEEIHIVRSVPPRRFAARRFSEHWFQVDLLPNSSNVTQSTELRSDKLFSCFECGKCFTQKSNLVRHKRTHTGEKPFTCDKCSKSFTQKSHLVGHQVFHTGEKPFLCSTCGKCFTHRAILYRHRRVHTGERPFICGQCGKSFSYKSYLVEHERFHIKERPYSCSECAKSFAKKSVLVKHLRVHSEQNPFLCSECEKYFTKKSVYLKHQRIHTGEKPYLCLECGKCFAKKSVLLDHQRTHTGERPYPCLECGKCFSKKSGLVKHHRTHTGEKPFPCPECGKCFSQKSGLVKHQKIHTLEKSASCMECETGNTCIHPERHHGFNNDERPFLCTECGKGFTQKAYLVKHQKIHTGEKPFSCSECGKRFMLKDHLERHQRIHTGEKPFSCSECGKCFTQKKSLVEHHKTHTGEKPFSCSECGKCFTRKCQLEIHHRSHTGEKPFLCSECGKFFIQKSDLVRHQKSHAGGKLTKNESGEVHRRNDLDERPYLCAECGKCFTQKSYLVKHQKFHTGEKPYSCSECGKCFTMKSGLVEHQKIHTGVKPFSCPECGKCFTRKSQLEMHQRTHTGEKPFSCSECGKCFIQRSDLIRHYRIHTSSTVSKVPSVSVLDAFTIDQLHCQIFVT</sequence>
<accession>A0A8J6JP05</accession>
<proteinExistence type="inferred from homology"/>
<dbReference type="Proteomes" id="UP000770717">
    <property type="component" value="Unassembled WGS sequence"/>
</dbReference>
<dbReference type="FunFam" id="3.30.160.60:FF:000624">
    <property type="entry name" value="zinc finger protein 697"/>
    <property type="match status" value="1"/>
</dbReference>
<dbReference type="GO" id="GO:0001817">
    <property type="term" value="P:regulation of cytokine production"/>
    <property type="evidence" value="ECO:0007669"/>
    <property type="project" value="TreeGrafter"/>
</dbReference>
<evidence type="ECO:0000256" key="7">
    <source>
        <dbReference type="ARBA" id="ARBA00022833"/>
    </source>
</evidence>
<dbReference type="PANTHER" id="PTHR24399">
    <property type="entry name" value="ZINC FINGER AND BTB DOMAIN-CONTAINING"/>
    <property type="match status" value="1"/>
</dbReference>
<comment type="subcellular location">
    <subcellularLocation>
        <location evidence="2">Nucleus</location>
    </subcellularLocation>
</comment>
<dbReference type="GO" id="GO:0001227">
    <property type="term" value="F:DNA-binding transcription repressor activity, RNA polymerase II-specific"/>
    <property type="evidence" value="ECO:0007669"/>
    <property type="project" value="TreeGrafter"/>
</dbReference>
<keyword evidence="10" id="KW-0804">Transcription</keyword>
<evidence type="ECO:0000256" key="5">
    <source>
        <dbReference type="ARBA" id="ARBA00022737"/>
    </source>
</evidence>
<dbReference type="Pfam" id="PF00096">
    <property type="entry name" value="zf-C2H2"/>
    <property type="match status" value="16"/>
</dbReference>
<protein>
    <recommendedName>
        <fullName evidence="13">C2H2-type domain-containing protein</fullName>
    </recommendedName>
</protein>
<feature type="domain" description="C2H2-type" evidence="13">
    <location>
        <begin position="515"/>
        <end position="542"/>
    </location>
</feature>
<comment type="similarity">
    <text evidence="3">Belongs to the krueppel C2H2-type zinc-finger protein family.</text>
</comment>
<feature type="domain" description="C2H2-type" evidence="13">
    <location>
        <begin position="840"/>
        <end position="867"/>
    </location>
</feature>
<evidence type="ECO:0000256" key="8">
    <source>
        <dbReference type="ARBA" id="ARBA00023015"/>
    </source>
</evidence>
<dbReference type="Gene3D" id="3.30.160.60">
    <property type="entry name" value="Classic Zinc Finger"/>
    <property type="match status" value="18"/>
</dbReference>
<dbReference type="OrthoDB" id="6077919at2759"/>
<evidence type="ECO:0000256" key="2">
    <source>
        <dbReference type="ARBA" id="ARBA00004123"/>
    </source>
</evidence>
<reference evidence="14" key="1">
    <citation type="thesis" date="2020" institute="ProQuest LLC" country="789 East Eisenhower Parkway, Ann Arbor, MI, USA">
        <title>Comparative Genomics and Chromosome Evolution.</title>
        <authorList>
            <person name="Mudd A.B."/>
        </authorList>
    </citation>
    <scope>NUCLEOTIDE SEQUENCE</scope>
    <source>
        <strain evidence="14">HN-11 Male</strain>
        <tissue evidence="14">Kidney and liver</tissue>
    </source>
</reference>
<keyword evidence="9" id="KW-0238">DNA-binding</keyword>
<feature type="domain" description="C2H2-type" evidence="13">
    <location>
        <begin position="459"/>
        <end position="486"/>
    </location>
</feature>
<keyword evidence="6 12" id="KW-0863">Zinc-finger</keyword>
<dbReference type="FunFam" id="3.30.160.60:FF:003288">
    <property type="entry name" value="Uncharacterized protein"/>
    <property type="match status" value="1"/>
</dbReference>
<dbReference type="InterPro" id="IPR036051">
    <property type="entry name" value="KRAB_dom_sf"/>
</dbReference>
<dbReference type="AlphaFoldDB" id="A0A8J6JP05"/>
<dbReference type="Gene3D" id="6.10.140.140">
    <property type="match status" value="1"/>
</dbReference>
<dbReference type="PANTHER" id="PTHR24399:SF54">
    <property type="entry name" value="GASTRULA ZINC FINGER PROTEIN XLCGF26.1-LIKE-RELATED"/>
    <property type="match status" value="1"/>
</dbReference>
<evidence type="ECO:0000256" key="9">
    <source>
        <dbReference type="ARBA" id="ARBA00023125"/>
    </source>
</evidence>
<dbReference type="FunFam" id="3.30.160.60:FF:000936">
    <property type="entry name" value="Zinc finger protein 577"/>
    <property type="match status" value="2"/>
</dbReference>
<dbReference type="InterPro" id="IPR001909">
    <property type="entry name" value="KRAB"/>
</dbReference>
<dbReference type="SUPFAM" id="SSF109640">
    <property type="entry name" value="KRAB domain (Kruppel-associated box)"/>
    <property type="match status" value="1"/>
</dbReference>
<evidence type="ECO:0000313" key="15">
    <source>
        <dbReference type="Proteomes" id="UP000770717"/>
    </source>
</evidence>
<dbReference type="FunFam" id="3.30.160.60:FF:000759">
    <property type="entry name" value="zinc finger protein 16"/>
    <property type="match status" value="1"/>
</dbReference>
<organism evidence="14 15">
    <name type="scientific">Eleutherodactylus coqui</name>
    <name type="common">Puerto Rican coqui</name>
    <dbReference type="NCBI Taxonomy" id="57060"/>
    <lineage>
        <taxon>Eukaryota</taxon>
        <taxon>Metazoa</taxon>
        <taxon>Chordata</taxon>
        <taxon>Craniata</taxon>
        <taxon>Vertebrata</taxon>
        <taxon>Euteleostomi</taxon>
        <taxon>Amphibia</taxon>
        <taxon>Batrachia</taxon>
        <taxon>Anura</taxon>
        <taxon>Neobatrachia</taxon>
        <taxon>Hyloidea</taxon>
        <taxon>Eleutherodactylidae</taxon>
        <taxon>Eleutherodactylinae</taxon>
        <taxon>Eleutherodactylus</taxon>
        <taxon>Eleutherodactylus</taxon>
    </lineage>
</organism>
<comment type="caution">
    <text evidence="14">The sequence shown here is derived from an EMBL/GenBank/DDBJ whole genome shotgun (WGS) entry which is preliminary data.</text>
</comment>
<feature type="domain" description="C2H2-type" evidence="13">
    <location>
        <begin position="682"/>
        <end position="709"/>
    </location>
</feature>
<evidence type="ECO:0000313" key="14">
    <source>
        <dbReference type="EMBL" id="KAG9467077.1"/>
    </source>
</evidence>
<evidence type="ECO:0000256" key="6">
    <source>
        <dbReference type="ARBA" id="ARBA00022771"/>
    </source>
</evidence>
<dbReference type="Pfam" id="PF01352">
    <property type="entry name" value="KRAB"/>
    <property type="match status" value="1"/>
</dbReference>
<dbReference type="GO" id="GO:0002682">
    <property type="term" value="P:regulation of immune system process"/>
    <property type="evidence" value="ECO:0007669"/>
    <property type="project" value="TreeGrafter"/>
</dbReference>
<keyword evidence="11" id="KW-0539">Nucleus</keyword>
<dbReference type="FunFam" id="3.30.160.60:FF:000912">
    <property type="entry name" value="Zinc finger protein 660"/>
    <property type="match status" value="1"/>
</dbReference>
<evidence type="ECO:0000259" key="13">
    <source>
        <dbReference type="PROSITE" id="PS50157"/>
    </source>
</evidence>
<feature type="domain" description="C2H2-type" evidence="13">
    <location>
        <begin position="403"/>
        <end position="430"/>
    </location>
</feature>
<dbReference type="FunFam" id="3.30.160.60:FF:000151">
    <property type="entry name" value="Zinc finger and SCAN domain-containing 21"/>
    <property type="match status" value="1"/>
</dbReference>
<keyword evidence="5" id="KW-0677">Repeat</keyword>
<evidence type="ECO:0000256" key="10">
    <source>
        <dbReference type="ARBA" id="ARBA00023163"/>
    </source>
</evidence>
<feature type="domain" description="C2H2-type" evidence="13">
    <location>
        <begin position="543"/>
        <end position="570"/>
    </location>
</feature>
<feature type="domain" description="C2H2-type" evidence="13">
    <location>
        <begin position="794"/>
        <end position="821"/>
    </location>
</feature>
<dbReference type="FunFam" id="3.30.160.60:FF:001155">
    <property type="entry name" value="Zinc finger 30C"/>
    <property type="match status" value="1"/>
</dbReference>
<feature type="domain" description="C2H2-type" evidence="13">
    <location>
        <begin position="599"/>
        <end position="626"/>
    </location>
</feature>
<dbReference type="SUPFAM" id="SSF57667">
    <property type="entry name" value="beta-beta-alpha zinc fingers"/>
    <property type="match status" value="10"/>
</dbReference>
<gene>
    <name evidence="14" type="ORF">GDO78_015663</name>
</gene>
<dbReference type="SMART" id="SM00355">
    <property type="entry name" value="ZnF_C2H2"/>
    <property type="match status" value="18"/>
</dbReference>
<keyword evidence="7" id="KW-0862">Zinc</keyword>
<dbReference type="CDD" id="cd07765">
    <property type="entry name" value="KRAB_A-box"/>
    <property type="match status" value="1"/>
</dbReference>
<keyword evidence="4" id="KW-0479">Metal-binding</keyword>
<evidence type="ECO:0000256" key="3">
    <source>
        <dbReference type="ARBA" id="ARBA00006991"/>
    </source>
</evidence>
<dbReference type="FunFam" id="3.30.160.60:FF:000812">
    <property type="entry name" value="zinc finger protein 23 isoform X2"/>
    <property type="match status" value="1"/>
</dbReference>
<evidence type="ECO:0000256" key="11">
    <source>
        <dbReference type="ARBA" id="ARBA00023242"/>
    </source>
</evidence>
<dbReference type="PROSITE" id="PS50157">
    <property type="entry name" value="ZINC_FINGER_C2H2_2"/>
    <property type="match status" value="18"/>
</dbReference>
<keyword evidence="15" id="KW-1185">Reference proteome</keyword>
<dbReference type="FunFam" id="3.30.160.60:FF:000358">
    <property type="entry name" value="zinc finger protein 24"/>
    <property type="match status" value="1"/>
</dbReference>
<feature type="domain" description="C2H2-type" evidence="13">
    <location>
        <begin position="627"/>
        <end position="654"/>
    </location>
</feature>
<dbReference type="GO" id="GO:0008270">
    <property type="term" value="F:zinc ion binding"/>
    <property type="evidence" value="ECO:0007669"/>
    <property type="project" value="UniProtKB-KW"/>
</dbReference>
<dbReference type="InterPro" id="IPR036236">
    <property type="entry name" value="Znf_C2H2_sf"/>
</dbReference>
<feature type="domain" description="C2H2-type" evidence="13">
    <location>
        <begin position="896"/>
        <end position="923"/>
    </location>
</feature>
<comment type="function">
    <text evidence="1">May be involved in transcriptional regulation.</text>
</comment>
<evidence type="ECO:0000256" key="1">
    <source>
        <dbReference type="ARBA" id="ARBA00003767"/>
    </source>
</evidence>
<evidence type="ECO:0000256" key="12">
    <source>
        <dbReference type="PROSITE-ProRule" id="PRU00042"/>
    </source>
</evidence>
<dbReference type="FunFam" id="3.30.160.60:FF:001772">
    <property type="entry name" value="Uncharacterized protein"/>
    <property type="match status" value="1"/>
</dbReference>